<reference evidence="2 3" key="1">
    <citation type="submission" date="2023-03" db="EMBL/GenBank/DDBJ databases">
        <title>Bacillus Genome Sequencing.</title>
        <authorList>
            <person name="Dunlap C."/>
        </authorList>
    </citation>
    <scope>NUCLEOTIDE SEQUENCE [LARGE SCALE GENOMIC DNA]</scope>
    <source>
        <strain evidence="2 3">B-59205</strain>
    </source>
</reference>
<name>A0AAW9NL44_9BACL</name>
<dbReference type="Proteomes" id="UP001344888">
    <property type="component" value="Unassembled WGS sequence"/>
</dbReference>
<keyword evidence="1" id="KW-1133">Transmembrane helix</keyword>
<dbReference type="AlphaFoldDB" id="A0AAW9NL44"/>
<dbReference type="RefSeq" id="WP_326124065.1">
    <property type="nucleotide sequence ID" value="NZ_JARSFG010000018.1"/>
</dbReference>
<protein>
    <submittedName>
        <fullName evidence="2">Uncharacterized protein</fullName>
    </submittedName>
</protein>
<accession>A0AAW9NL44</accession>
<feature type="transmembrane region" description="Helical" evidence="1">
    <location>
        <begin position="40"/>
        <end position="61"/>
    </location>
</feature>
<evidence type="ECO:0000313" key="3">
    <source>
        <dbReference type="Proteomes" id="UP001344888"/>
    </source>
</evidence>
<dbReference type="EMBL" id="JARSFG010000018">
    <property type="protein sequence ID" value="MEC1179584.1"/>
    <property type="molecule type" value="Genomic_DNA"/>
</dbReference>
<proteinExistence type="predicted"/>
<gene>
    <name evidence="2" type="ORF">P9B03_13880</name>
</gene>
<sequence length="298" mass="34892">MSRWQFKRFEAMQDSKKRIIENTKKQIHTNAKSKSKHNSFSIAAILLTSCVVLFGLIQLIVTDKTADLPNFEGDLYGMIYYEKDEFYFRANEDSLQAYSELKEAITTSTKFMFSNNMEQVLRNMLNLRGESGSVHANFYIKGLKRVEDAYSVINVGTFQMGVPYENLFTFELTLDENSKLLLDAKLEEIYSQFSERRDRALLQNLEPHEIFQLYQFAIEQNNVRVKYELIHEEGIKPTFEEFNQAPHDESSNPAFKNTFLYVKIEENQDAYIFTPKKESFFGLMKVEGVWLVNFLPEQ</sequence>
<keyword evidence="3" id="KW-1185">Reference proteome</keyword>
<evidence type="ECO:0000313" key="2">
    <source>
        <dbReference type="EMBL" id="MEC1179584.1"/>
    </source>
</evidence>
<comment type="caution">
    <text evidence="2">The sequence shown here is derived from an EMBL/GenBank/DDBJ whole genome shotgun (WGS) entry which is preliminary data.</text>
</comment>
<organism evidence="2 3">
    <name type="scientific">Metasolibacillus meyeri</name>
    <dbReference type="NCBI Taxonomy" id="1071052"/>
    <lineage>
        <taxon>Bacteria</taxon>
        <taxon>Bacillati</taxon>
        <taxon>Bacillota</taxon>
        <taxon>Bacilli</taxon>
        <taxon>Bacillales</taxon>
        <taxon>Caryophanaceae</taxon>
        <taxon>Metasolibacillus</taxon>
    </lineage>
</organism>
<evidence type="ECO:0000256" key="1">
    <source>
        <dbReference type="SAM" id="Phobius"/>
    </source>
</evidence>
<keyword evidence="1" id="KW-0812">Transmembrane</keyword>
<keyword evidence="1" id="KW-0472">Membrane</keyword>